<dbReference type="AlphaFoldDB" id="A0A914MAX5"/>
<sequence>MIFDFSLTQEKNKPGLLNKFIDGAKTLTNYGIDTAKHIFDIGYKWATKTFSRATFSMGIKQRTRHRMPKEEGGFGIRTVLQMLNQSLQTLNQSLMKKTKSNDIPKNTAQTRNKKDDDGDNSDNSKKDDDGSGGGSPPSNNSPNNSNSFAKAVIAGAAVGAVVGGVVGGLSGALVGGAVGAATVAIVYACDAVVKTCNNVNNVINNVKNEASSCYESVKEIVKSAWNWFKGLFS</sequence>
<accession>A0A914MAX5</accession>
<evidence type="ECO:0000256" key="1">
    <source>
        <dbReference type="SAM" id="MobiDB-lite"/>
    </source>
</evidence>
<evidence type="ECO:0000313" key="2">
    <source>
        <dbReference type="Proteomes" id="UP000887563"/>
    </source>
</evidence>
<evidence type="ECO:0000313" key="3">
    <source>
        <dbReference type="WBParaSite" id="Minc3s01403g23523"/>
    </source>
</evidence>
<reference evidence="3" key="1">
    <citation type="submission" date="2022-11" db="UniProtKB">
        <authorList>
            <consortium name="WormBaseParasite"/>
        </authorList>
    </citation>
    <scope>IDENTIFICATION</scope>
</reference>
<protein>
    <submittedName>
        <fullName evidence="3">Candidate secreted effector</fullName>
    </submittedName>
</protein>
<name>A0A914MAX5_MELIC</name>
<keyword evidence="2" id="KW-1185">Reference proteome</keyword>
<feature type="compositionally biased region" description="Polar residues" evidence="1">
    <location>
        <begin position="101"/>
        <end position="110"/>
    </location>
</feature>
<feature type="compositionally biased region" description="Low complexity" evidence="1">
    <location>
        <begin position="136"/>
        <end position="146"/>
    </location>
</feature>
<feature type="compositionally biased region" description="Basic and acidic residues" evidence="1">
    <location>
        <begin position="112"/>
        <end position="129"/>
    </location>
</feature>
<feature type="region of interest" description="Disordered" evidence="1">
    <location>
        <begin position="96"/>
        <end position="146"/>
    </location>
</feature>
<proteinExistence type="predicted"/>
<dbReference type="WBParaSite" id="Minc3s01403g23523">
    <property type="protein sequence ID" value="Minc3s01403g23523"/>
    <property type="gene ID" value="Minc3s01403g23523"/>
</dbReference>
<organism evidence="2 3">
    <name type="scientific">Meloidogyne incognita</name>
    <name type="common">Southern root-knot nematode worm</name>
    <name type="synonym">Oxyuris incognita</name>
    <dbReference type="NCBI Taxonomy" id="6306"/>
    <lineage>
        <taxon>Eukaryota</taxon>
        <taxon>Metazoa</taxon>
        <taxon>Ecdysozoa</taxon>
        <taxon>Nematoda</taxon>
        <taxon>Chromadorea</taxon>
        <taxon>Rhabditida</taxon>
        <taxon>Tylenchina</taxon>
        <taxon>Tylenchomorpha</taxon>
        <taxon>Tylenchoidea</taxon>
        <taxon>Meloidogynidae</taxon>
        <taxon>Meloidogyninae</taxon>
        <taxon>Meloidogyne</taxon>
        <taxon>Meloidogyne incognita group</taxon>
    </lineage>
</organism>
<dbReference type="Proteomes" id="UP000887563">
    <property type="component" value="Unplaced"/>
</dbReference>